<feature type="transmembrane region" description="Helical" evidence="5">
    <location>
        <begin position="198"/>
        <end position="217"/>
    </location>
</feature>
<evidence type="ECO:0000256" key="3">
    <source>
        <dbReference type="ARBA" id="ARBA00022989"/>
    </source>
</evidence>
<feature type="domain" description="SLC26A/SulP transporter" evidence="6">
    <location>
        <begin position="14"/>
        <end position="381"/>
    </location>
</feature>
<feature type="transmembrane region" description="Helical" evidence="5">
    <location>
        <begin position="115"/>
        <end position="138"/>
    </location>
</feature>
<keyword evidence="3 5" id="KW-1133">Transmembrane helix</keyword>
<name>A0A918JAT2_9ACTN</name>
<evidence type="ECO:0000256" key="1">
    <source>
        <dbReference type="ARBA" id="ARBA00004141"/>
    </source>
</evidence>
<dbReference type="AlphaFoldDB" id="A0A918JAT2"/>
<dbReference type="GO" id="GO:0016020">
    <property type="term" value="C:membrane"/>
    <property type="evidence" value="ECO:0007669"/>
    <property type="project" value="UniProtKB-SubCell"/>
</dbReference>
<evidence type="ECO:0000259" key="6">
    <source>
        <dbReference type="Pfam" id="PF00916"/>
    </source>
</evidence>
<evidence type="ECO:0000313" key="8">
    <source>
        <dbReference type="Proteomes" id="UP000620224"/>
    </source>
</evidence>
<comment type="caution">
    <text evidence="7">The sequence shown here is derived from an EMBL/GenBank/DDBJ whole genome shotgun (WGS) entry which is preliminary data.</text>
</comment>
<protein>
    <submittedName>
        <fullName evidence="7">Sulfate transporter</fullName>
    </submittedName>
</protein>
<dbReference type="GO" id="GO:0055085">
    <property type="term" value="P:transmembrane transport"/>
    <property type="evidence" value="ECO:0007669"/>
    <property type="project" value="InterPro"/>
</dbReference>
<evidence type="ECO:0000256" key="5">
    <source>
        <dbReference type="SAM" id="Phobius"/>
    </source>
</evidence>
<reference evidence="7" key="2">
    <citation type="submission" date="2020-09" db="EMBL/GenBank/DDBJ databases">
        <authorList>
            <person name="Sun Q."/>
            <person name="Ohkuma M."/>
        </authorList>
    </citation>
    <scope>NUCLEOTIDE SEQUENCE</scope>
    <source>
        <strain evidence="7">JCM 4490</strain>
    </source>
</reference>
<feature type="transmembrane region" description="Helical" evidence="5">
    <location>
        <begin position="237"/>
        <end position="256"/>
    </location>
</feature>
<dbReference type="InterPro" id="IPR001902">
    <property type="entry name" value="SLC26A/SulP_fam"/>
</dbReference>
<accession>A0A918JAT2</accession>
<evidence type="ECO:0000313" key="7">
    <source>
        <dbReference type="EMBL" id="GGW64496.1"/>
    </source>
</evidence>
<dbReference type="EMBL" id="BMUE01000010">
    <property type="protein sequence ID" value="GGW64496.1"/>
    <property type="molecule type" value="Genomic_DNA"/>
</dbReference>
<reference evidence="7" key="1">
    <citation type="journal article" date="2014" name="Int. J. Syst. Evol. Microbiol.">
        <title>Complete genome sequence of Corynebacterium casei LMG S-19264T (=DSM 44701T), isolated from a smear-ripened cheese.</title>
        <authorList>
            <consortium name="US DOE Joint Genome Institute (JGI-PGF)"/>
            <person name="Walter F."/>
            <person name="Albersmeier A."/>
            <person name="Kalinowski J."/>
            <person name="Ruckert C."/>
        </authorList>
    </citation>
    <scope>NUCLEOTIDE SEQUENCE</scope>
    <source>
        <strain evidence="7">JCM 4490</strain>
    </source>
</reference>
<feature type="transmembrane region" description="Helical" evidence="5">
    <location>
        <begin position="169"/>
        <end position="186"/>
    </location>
</feature>
<dbReference type="InterPro" id="IPR011547">
    <property type="entry name" value="SLC26A/SulP_dom"/>
</dbReference>
<feature type="transmembrane region" description="Helical" evidence="5">
    <location>
        <begin position="326"/>
        <end position="356"/>
    </location>
</feature>
<comment type="subcellular location">
    <subcellularLocation>
        <location evidence="1">Membrane</location>
        <topology evidence="1">Multi-pass membrane protein</topology>
    </subcellularLocation>
</comment>
<gene>
    <name evidence="7" type="primary">ychM</name>
    <name evidence="7" type="ORF">GCM10010503_47120</name>
</gene>
<evidence type="ECO:0000256" key="2">
    <source>
        <dbReference type="ARBA" id="ARBA00022692"/>
    </source>
</evidence>
<evidence type="ECO:0000256" key="4">
    <source>
        <dbReference type="ARBA" id="ARBA00023136"/>
    </source>
</evidence>
<proteinExistence type="predicted"/>
<keyword evidence="2 5" id="KW-0812">Transmembrane</keyword>
<keyword evidence="4 5" id="KW-0472">Membrane</keyword>
<dbReference type="PANTHER" id="PTHR11814">
    <property type="entry name" value="SULFATE TRANSPORTER"/>
    <property type="match status" value="1"/>
</dbReference>
<dbReference type="Proteomes" id="UP000620224">
    <property type="component" value="Unassembled WGS sequence"/>
</dbReference>
<dbReference type="Pfam" id="PF00916">
    <property type="entry name" value="Sulfate_transp"/>
    <property type="match status" value="1"/>
</dbReference>
<feature type="transmembrane region" description="Helical" evidence="5">
    <location>
        <begin position="376"/>
        <end position="403"/>
    </location>
</feature>
<dbReference type="RefSeq" id="WP_190017301.1">
    <property type="nucleotide sequence ID" value="NZ_BMUE01000010.1"/>
</dbReference>
<organism evidence="7 8">
    <name type="scientific">Streptomyces lucensis JCM 4490</name>
    <dbReference type="NCBI Taxonomy" id="1306176"/>
    <lineage>
        <taxon>Bacteria</taxon>
        <taxon>Bacillati</taxon>
        <taxon>Actinomycetota</taxon>
        <taxon>Actinomycetes</taxon>
        <taxon>Kitasatosporales</taxon>
        <taxon>Streptomycetaceae</taxon>
        <taxon>Streptomyces</taxon>
    </lineage>
</organism>
<feature type="transmembrane region" description="Helical" evidence="5">
    <location>
        <begin position="85"/>
        <end position="103"/>
    </location>
</feature>
<keyword evidence="8" id="KW-1185">Reference proteome</keyword>
<sequence length="491" mass="50219">MTSKRTLISRFPHLRQDFAASLVVFLVALPLCVGVAVASGVPAELGLVTGIVGGIVTGLMRGSSLQVSGPAAGMTVLVFEAVEEFGLPVLGAIVLVTGLLQVTMGMLRLGRYFRAISVSVVEGMLAGIGLVLIAGQLYPALAAKAPGSGLGKITGLPGAALDALGTTKALASLGICAGTVAVLLLWKHAPARLRTVPGPLAAVGLAMLAAFALNLPVRTVEVHGLLGSVQPPPLSAFGELAGLGALGTVAAFTLIASAESLFSAAAVDRLHSGPRTEYDRELVAQGAGNTVCGLLGALPMTAVIVRSAANVQAGARTKASRVLHGVWLLLFAALLPGALAYIPVPALAGILIYSGAKLVPVRALAALWRENRGEALILSVTAVSIVAVSMFEGVLIGLALAVVKTAWEASHIRLEVVDKGAGPVEAHLSGNATFLRLPKILDILESLPQDRPVRLDLSGLHHLDHACRTALRNWAARHSAAGTEPVEVTAA</sequence>